<feature type="domain" description="Lipocalin-like" evidence="1">
    <location>
        <begin position="32"/>
        <end position="100"/>
    </location>
</feature>
<evidence type="ECO:0000313" key="3">
    <source>
        <dbReference type="Proteomes" id="UP000239068"/>
    </source>
</evidence>
<organism evidence="2 3">
    <name type="scientific">Polaribacter glomeratus</name>
    <dbReference type="NCBI Taxonomy" id="102"/>
    <lineage>
        <taxon>Bacteria</taxon>
        <taxon>Pseudomonadati</taxon>
        <taxon>Bacteroidota</taxon>
        <taxon>Flavobacteriia</taxon>
        <taxon>Flavobacteriales</taxon>
        <taxon>Flavobacteriaceae</taxon>
    </lineage>
</organism>
<name>A0A2S7WGC8_9FLAO</name>
<reference evidence="2 3" key="1">
    <citation type="submission" date="2016-12" db="EMBL/GenBank/DDBJ databases">
        <title>Trade-off between light-utilization and light-protection in marine flavobacteria.</title>
        <authorList>
            <person name="Kumagai Y."/>
            <person name="Yoshizawa S."/>
            <person name="Kogure K."/>
            <person name="Iwasaki W."/>
        </authorList>
    </citation>
    <scope>NUCLEOTIDE SEQUENCE [LARGE SCALE GENOMIC DNA]</scope>
    <source>
        <strain evidence="2 3">ATCC 43844</strain>
    </source>
</reference>
<dbReference type="EMBL" id="MSCM01000002">
    <property type="protein sequence ID" value="PQJ76679.1"/>
    <property type="molecule type" value="Genomic_DNA"/>
</dbReference>
<comment type="caution">
    <text evidence="2">The sequence shown here is derived from an EMBL/GenBank/DDBJ whole genome shotgun (WGS) entry which is preliminary data.</text>
</comment>
<proteinExistence type="predicted"/>
<dbReference type="Proteomes" id="UP000239068">
    <property type="component" value="Unassembled WGS sequence"/>
</dbReference>
<dbReference type="OrthoDB" id="1435261at2"/>
<dbReference type="Pfam" id="PF13648">
    <property type="entry name" value="Lipocalin_4"/>
    <property type="match status" value="1"/>
</dbReference>
<dbReference type="InterPro" id="IPR024311">
    <property type="entry name" value="Lipocalin-like"/>
</dbReference>
<dbReference type="PROSITE" id="PS51257">
    <property type="entry name" value="PROKAR_LIPOPROTEIN"/>
    <property type="match status" value="1"/>
</dbReference>
<gene>
    <name evidence="2" type="ORF">BTO16_12395</name>
</gene>
<evidence type="ECO:0000259" key="1">
    <source>
        <dbReference type="Pfam" id="PF13648"/>
    </source>
</evidence>
<sequence>MKQLLLKTTLLLFISTIISCENFDREFESEPLIGVWFLVKKTADKTNIPIDSCMSKTTIEFKSNKRYTEIVFYKDSIGKCKFYEDFGKWNKFNGKYDIDNLTIIDQKLKIEIIGNRLIYSYQAWHDPFGNFTTYLYKISCCG</sequence>
<keyword evidence="3" id="KW-1185">Reference proteome</keyword>
<accession>A0A2S7WGC8</accession>
<protein>
    <recommendedName>
        <fullName evidence="1">Lipocalin-like domain-containing protein</fullName>
    </recommendedName>
</protein>
<evidence type="ECO:0000313" key="2">
    <source>
        <dbReference type="EMBL" id="PQJ76679.1"/>
    </source>
</evidence>
<dbReference type="AlphaFoldDB" id="A0A2S7WGC8"/>
<dbReference type="RefSeq" id="WP_105021995.1">
    <property type="nucleotide sequence ID" value="NZ_MSCM01000002.1"/>
</dbReference>